<evidence type="ECO:0000256" key="8">
    <source>
        <dbReference type="SAM" id="Phobius"/>
    </source>
</evidence>
<protein>
    <submittedName>
        <fullName evidence="9">Putative stimulated by retinoic acid protein 6 protein-like</fullName>
    </submittedName>
</protein>
<dbReference type="PANTHER" id="PTHR21444">
    <property type="entry name" value="COILED-COIL DOMAIN-CONTAINING PROTEIN 180"/>
    <property type="match status" value="1"/>
</dbReference>
<sequence>MHRAVCRESHQLYFDCDVPKEPSTTSVPNNNCVGSILWVNFIHYSVIPAITIIVLLSFLEKRKDERMKSFFGLRHFAFIYPINLVDNQENRVAYALAFGATATLILDLFSGSFEYYYAATSSQPWVRILLGTIGTFEVGVDCYPMFACITSRNKLVGSIFGFLYTSTWFCFQLASVILCPVVKRGTSISYEPRLGEIPTLICIFFLDCKFAHDFVVTIKQRLSKSKITMVEKFMKTSEAIYVKNLFQKKKDKVEPQNKFETILFKYYDPVAGFVFPTRLICTFTVAIICQYQLAIVFFRNGLMALKRLFSTIEGSLEIVKVQFNWTDEQYEKAVELTRDYGVAAQVCWWVTSVLAIIITLMMVVHTCLCYRKHMLRMYKGSKLFLPRDTLSASESVTGNLQYCGFQIAYYLSGYAIMQGLVFFLSYLFTGGVVLPFIHFTSRVLHVFINTVIPTLIVLVLVFASQPILARTYFLQKRLDDGDWDKPLALQHREGFHNFSYFLVFLNVLVGVVAAVVRVMTSLLLGLFLVMRIDRPILMKGFEKLDQSYKAYVGNLQFLNAHSHPVMVSFCKILYYKTLLTRKQEKKRTYTRPVSTDFSDIPGLAAYETDIGELNWKNPLSKSVKRWHVAYTLIFNPKLIEMRKASSQLSYFRVEDFLANSEVTTLRRHRNEVLLRSKGFKRNEIDGILKTVRDKNLGPALMARLSRNLHEDIPSEEELESPEPSESSKYFSSLFGLTLLKIEEDGS</sequence>
<evidence type="ECO:0000256" key="3">
    <source>
        <dbReference type="ARBA" id="ARBA00022475"/>
    </source>
</evidence>
<feature type="transmembrane region" description="Helical" evidence="8">
    <location>
        <begin position="415"/>
        <end position="439"/>
    </location>
</feature>
<evidence type="ECO:0000256" key="1">
    <source>
        <dbReference type="ARBA" id="ARBA00004651"/>
    </source>
</evidence>
<dbReference type="Proteomes" id="UP000230750">
    <property type="component" value="Unassembled WGS sequence"/>
</dbReference>
<keyword evidence="6 8" id="KW-0472">Membrane</keyword>
<dbReference type="EMBL" id="MRZV01000582">
    <property type="protein sequence ID" value="PIK47401.1"/>
    <property type="molecule type" value="Genomic_DNA"/>
</dbReference>
<feature type="transmembrane region" description="Helical" evidence="8">
    <location>
        <begin position="279"/>
        <end position="298"/>
    </location>
</feature>
<dbReference type="InterPro" id="IPR026612">
    <property type="entry name" value="STRA6-like"/>
</dbReference>
<comment type="subcellular location">
    <subcellularLocation>
        <location evidence="1">Cell membrane</location>
        <topology evidence="1">Multi-pass membrane protein</topology>
    </subcellularLocation>
</comment>
<dbReference type="OrthoDB" id="2376984at2759"/>
<keyword evidence="4 8" id="KW-0812">Transmembrane</keyword>
<reference evidence="9 10" key="1">
    <citation type="journal article" date="2017" name="PLoS Biol.">
        <title>The sea cucumber genome provides insights into morphological evolution and visceral regeneration.</title>
        <authorList>
            <person name="Zhang X."/>
            <person name="Sun L."/>
            <person name="Yuan J."/>
            <person name="Sun Y."/>
            <person name="Gao Y."/>
            <person name="Zhang L."/>
            <person name="Li S."/>
            <person name="Dai H."/>
            <person name="Hamel J.F."/>
            <person name="Liu C."/>
            <person name="Yu Y."/>
            <person name="Liu S."/>
            <person name="Lin W."/>
            <person name="Guo K."/>
            <person name="Jin S."/>
            <person name="Xu P."/>
            <person name="Storey K.B."/>
            <person name="Huan P."/>
            <person name="Zhang T."/>
            <person name="Zhou Y."/>
            <person name="Zhang J."/>
            <person name="Lin C."/>
            <person name="Li X."/>
            <person name="Xing L."/>
            <person name="Huo D."/>
            <person name="Sun M."/>
            <person name="Wang L."/>
            <person name="Mercier A."/>
            <person name="Li F."/>
            <person name="Yang H."/>
            <person name="Xiang J."/>
        </authorList>
    </citation>
    <scope>NUCLEOTIDE SEQUENCE [LARGE SCALE GENOMIC DNA]</scope>
    <source>
        <strain evidence="9">Shaxun</strain>
        <tissue evidence="9">Muscle</tissue>
    </source>
</reference>
<dbReference type="STRING" id="307972.A0A2G8KHB6"/>
<organism evidence="9 10">
    <name type="scientific">Stichopus japonicus</name>
    <name type="common">Sea cucumber</name>
    <dbReference type="NCBI Taxonomy" id="307972"/>
    <lineage>
        <taxon>Eukaryota</taxon>
        <taxon>Metazoa</taxon>
        <taxon>Echinodermata</taxon>
        <taxon>Eleutherozoa</taxon>
        <taxon>Echinozoa</taxon>
        <taxon>Holothuroidea</taxon>
        <taxon>Aspidochirotacea</taxon>
        <taxon>Aspidochirotida</taxon>
        <taxon>Stichopodidae</taxon>
        <taxon>Apostichopus</taxon>
    </lineage>
</organism>
<keyword evidence="2" id="KW-0813">Transport</keyword>
<evidence type="ECO:0000313" key="9">
    <source>
        <dbReference type="EMBL" id="PIK47401.1"/>
    </source>
</evidence>
<dbReference type="GO" id="GO:0005886">
    <property type="term" value="C:plasma membrane"/>
    <property type="evidence" value="ECO:0007669"/>
    <property type="project" value="UniProtKB-SubCell"/>
</dbReference>
<dbReference type="Pfam" id="PF14752">
    <property type="entry name" value="RBP_receptor"/>
    <property type="match status" value="1"/>
</dbReference>
<evidence type="ECO:0000256" key="2">
    <source>
        <dbReference type="ARBA" id="ARBA00022448"/>
    </source>
</evidence>
<dbReference type="GO" id="GO:0038023">
    <property type="term" value="F:signaling receptor activity"/>
    <property type="evidence" value="ECO:0007669"/>
    <property type="project" value="InterPro"/>
</dbReference>
<feature type="transmembrane region" description="Helical" evidence="8">
    <location>
        <begin position="348"/>
        <end position="370"/>
    </location>
</feature>
<keyword evidence="7" id="KW-0675">Receptor</keyword>
<feature type="transmembrane region" description="Helical" evidence="8">
    <location>
        <begin position="36"/>
        <end position="59"/>
    </location>
</feature>
<feature type="transmembrane region" description="Helical" evidence="8">
    <location>
        <begin position="446"/>
        <end position="468"/>
    </location>
</feature>
<feature type="transmembrane region" description="Helical" evidence="8">
    <location>
        <begin position="155"/>
        <end position="177"/>
    </location>
</feature>
<dbReference type="GO" id="GO:0071939">
    <property type="term" value="P:vitamin A import into cell"/>
    <property type="evidence" value="ECO:0007669"/>
    <property type="project" value="TreeGrafter"/>
</dbReference>
<keyword evidence="10" id="KW-1185">Reference proteome</keyword>
<dbReference type="GO" id="GO:0034632">
    <property type="term" value="F:retinol transmembrane transporter activity"/>
    <property type="evidence" value="ECO:0007669"/>
    <property type="project" value="InterPro"/>
</dbReference>
<evidence type="ECO:0000256" key="7">
    <source>
        <dbReference type="ARBA" id="ARBA00023170"/>
    </source>
</evidence>
<keyword evidence="5 8" id="KW-1133">Transmembrane helix</keyword>
<dbReference type="PANTHER" id="PTHR21444:SF15">
    <property type="entry name" value="RECEPTOR FOR RETINOL UPTAKE STRA6"/>
    <property type="match status" value="1"/>
</dbReference>
<feature type="transmembrane region" description="Helical" evidence="8">
    <location>
        <begin position="125"/>
        <end position="143"/>
    </location>
</feature>
<evidence type="ECO:0000313" key="10">
    <source>
        <dbReference type="Proteomes" id="UP000230750"/>
    </source>
</evidence>
<dbReference type="AlphaFoldDB" id="A0A2G8KHB6"/>
<feature type="transmembrane region" description="Helical" evidence="8">
    <location>
        <begin position="500"/>
        <end position="529"/>
    </location>
</feature>
<evidence type="ECO:0000256" key="6">
    <source>
        <dbReference type="ARBA" id="ARBA00023136"/>
    </source>
</evidence>
<evidence type="ECO:0000256" key="4">
    <source>
        <dbReference type="ARBA" id="ARBA00022692"/>
    </source>
</evidence>
<name>A0A2G8KHB6_STIJA</name>
<proteinExistence type="predicted"/>
<keyword evidence="3" id="KW-1003">Cell membrane</keyword>
<feature type="transmembrane region" description="Helical" evidence="8">
    <location>
        <begin position="92"/>
        <end position="113"/>
    </location>
</feature>
<comment type="caution">
    <text evidence="9">The sequence shown here is derived from an EMBL/GenBank/DDBJ whole genome shotgun (WGS) entry which is preliminary data.</text>
</comment>
<accession>A0A2G8KHB6</accession>
<evidence type="ECO:0000256" key="5">
    <source>
        <dbReference type="ARBA" id="ARBA00022989"/>
    </source>
</evidence>
<gene>
    <name evidence="9" type="ORF">BSL78_15735</name>
</gene>